<organism evidence="2 3">
    <name type="scientific">Muricoccus nepalensis</name>
    <dbReference type="NCBI Taxonomy" id="1854500"/>
    <lineage>
        <taxon>Bacteria</taxon>
        <taxon>Pseudomonadati</taxon>
        <taxon>Pseudomonadota</taxon>
        <taxon>Alphaproteobacteria</taxon>
        <taxon>Acetobacterales</taxon>
        <taxon>Roseomonadaceae</taxon>
        <taxon>Muricoccus</taxon>
    </lineage>
</organism>
<accession>A0A502FUM1</accession>
<sequence length="137" mass="14053">MVVGISGPLLAELSWPQVGKLRVQHDPETGKLRLSAGGEVKTRSTGAKATGASLAFSWALSSDAKRAEVAPHVIEDGALIVTLPAWAAPQRSGMAGAQAARDAALAKLGTPPSTPRAPYLPISDRVKDPAALGGRRG</sequence>
<feature type="region of interest" description="Disordered" evidence="1">
    <location>
        <begin position="108"/>
        <end position="137"/>
    </location>
</feature>
<comment type="caution">
    <text evidence="2">The sequence shown here is derived from an EMBL/GenBank/DDBJ whole genome shotgun (WGS) entry which is preliminary data.</text>
</comment>
<evidence type="ECO:0000313" key="3">
    <source>
        <dbReference type="Proteomes" id="UP000317078"/>
    </source>
</evidence>
<evidence type="ECO:0000256" key="1">
    <source>
        <dbReference type="SAM" id="MobiDB-lite"/>
    </source>
</evidence>
<dbReference type="Proteomes" id="UP000317078">
    <property type="component" value="Unassembled WGS sequence"/>
</dbReference>
<evidence type="ECO:0000313" key="2">
    <source>
        <dbReference type="EMBL" id="TPG53248.1"/>
    </source>
</evidence>
<dbReference type="EMBL" id="RCZP01000018">
    <property type="protein sequence ID" value="TPG53248.1"/>
    <property type="molecule type" value="Genomic_DNA"/>
</dbReference>
<keyword evidence="3" id="KW-1185">Reference proteome</keyword>
<proteinExistence type="predicted"/>
<name>A0A502FUM1_9PROT</name>
<dbReference type="AlphaFoldDB" id="A0A502FUM1"/>
<gene>
    <name evidence="2" type="ORF">EAH89_17160</name>
</gene>
<protein>
    <submittedName>
        <fullName evidence="2">Uncharacterized protein</fullName>
    </submittedName>
</protein>
<reference evidence="2 3" key="1">
    <citation type="journal article" date="2019" name="Environ. Microbiol.">
        <title>Species interactions and distinct microbial communities in high Arctic permafrost affected cryosols are associated with the CH4 and CO2 gas fluxes.</title>
        <authorList>
            <person name="Altshuler I."/>
            <person name="Hamel J."/>
            <person name="Turney S."/>
            <person name="Magnuson E."/>
            <person name="Levesque R."/>
            <person name="Greer C."/>
            <person name="Whyte L.G."/>
        </authorList>
    </citation>
    <scope>NUCLEOTIDE SEQUENCE [LARGE SCALE GENOMIC DNA]</scope>
    <source>
        <strain evidence="2 3">S9.3B</strain>
    </source>
</reference>